<protein>
    <submittedName>
        <fullName evidence="2">Uncharacterized protein</fullName>
    </submittedName>
</protein>
<dbReference type="SUPFAM" id="SSF54495">
    <property type="entry name" value="UBC-like"/>
    <property type="match status" value="1"/>
</dbReference>
<dbReference type="EMBL" id="GL832964">
    <property type="protein sequence ID" value="EGD72833.1"/>
    <property type="molecule type" value="Genomic_DNA"/>
</dbReference>
<dbReference type="RefSeq" id="XP_004994656.1">
    <property type="nucleotide sequence ID" value="XM_004994599.1"/>
</dbReference>
<name>F2U7S8_SALR5</name>
<dbReference type="Proteomes" id="UP000007799">
    <property type="component" value="Unassembled WGS sequence"/>
</dbReference>
<dbReference type="GeneID" id="16075239"/>
<gene>
    <name evidence="2" type="ORF">PTSG_04562</name>
</gene>
<sequence length="159" mass="17315">MQLLLPPLFPNDRALPIVRVLSKLIHPLVDSEGTFDLTHEAFGSRQIWTSSDRLWLLLSQVCDALASVTIASIAQHRYGGDGVEDVRRAQLDVDECTRDADFHAYTQDSDDFTIRFGSWSDDYSDALTTILQRGPDGDDDGDGDGDDDGDGAGNNGAGN</sequence>
<organism evidence="3">
    <name type="scientific">Salpingoeca rosetta (strain ATCC 50818 / BSB-021)</name>
    <dbReference type="NCBI Taxonomy" id="946362"/>
    <lineage>
        <taxon>Eukaryota</taxon>
        <taxon>Choanoflagellata</taxon>
        <taxon>Craspedida</taxon>
        <taxon>Salpingoecidae</taxon>
        <taxon>Salpingoeca</taxon>
    </lineage>
</organism>
<reference evidence="2" key="1">
    <citation type="submission" date="2009-08" db="EMBL/GenBank/DDBJ databases">
        <title>Annotation of Salpingoeca rosetta.</title>
        <authorList>
            <consortium name="The Broad Institute Genome Sequencing Platform"/>
            <person name="Russ C."/>
            <person name="Cuomo C."/>
            <person name="Burger G."/>
            <person name="Gray M.W."/>
            <person name="Holland P.W.H."/>
            <person name="King N."/>
            <person name="Lang F.B.F."/>
            <person name="Roger A.J."/>
            <person name="Ruiz-Trillo I."/>
            <person name="Young S.K."/>
            <person name="Zeng Q."/>
            <person name="Gargeya S."/>
            <person name="Alvarado L."/>
            <person name="Berlin A."/>
            <person name="Chapman S.B."/>
            <person name="Chen Z."/>
            <person name="Freedman E."/>
            <person name="Gellesch M."/>
            <person name="Goldberg J."/>
            <person name="Griggs A."/>
            <person name="Gujja S."/>
            <person name="Heilman E."/>
            <person name="Heiman D."/>
            <person name="Howarth C."/>
            <person name="Mehta T."/>
            <person name="Neiman D."/>
            <person name="Pearson M."/>
            <person name="Roberts A."/>
            <person name="Saif S."/>
            <person name="Shea T."/>
            <person name="Shenoy N."/>
            <person name="Sisk P."/>
            <person name="Stolte C."/>
            <person name="Sykes S."/>
            <person name="White J."/>
            <person name="Yandava C."/>
            <person name="Haas B."/>
            <person name="Nusbaum C."/>
            <person name="Birren B."/>
        </authorList>
    </citation>
    <scope>NUCLEOTIDE SEQUENCE [LARGE SCALE GENOMIC DNA]</scope>
    <source>
        <strain evidence="2">ATCC 50818</strain>
    </source>
</reference>
<accession>F2U7S8</accession>
<dbReference type="InterPro" id="IPR016135">
    <property type="entry name" value="UBQ-conjugating_enzyme/RWD"/>
</dbReference>
<dbReference type="OrthoDB" id="5596422at2759"/>
<feature type="compositionally biased region" description="Acidic residues" evidence="1">
    <location>
        <begin position="137"/>
        <end position="150"/>
    </location>
</feature>
<dbReference type="InParanoid" id="F2U7S8"/>
<evidence type="ECO:0000256" key="1">
    <source>
        <dbReference type="SAM" id="MobiDB-lite"/>
    </source>
</evidence>
<feature type="region of interest" description="Disordered" evidence="1">
    <location>
        <begin position="130"/>
        <end position="159"/>
    </location>
</feature>
<dbReference type="AlphaFoldDB" id="F2U7S8"/>
<dbReference type="KEGG" id="sre:PTSG_04562"/>
<proteinExistence type="predicted"/>
<evidence type="ECO:0000313" key="3">
    <source>
        <dbReference type="Proteomes" id="UP000007799"/>
    </source>
</evidence>
<keyword evidence="3" id="KW-1185">Reference proteome</keyword>
<evidence type="ECO:0000313" key="2">
    <source>
        <dbReference type="EMBL" id="EGD72833.1"/>
    </source>
</evidence>